<evidence type="ECO:0000259" key="4">
    <source>
        <dbReference type="Pfam" id="PF00005"/>
    </source>
</evidence>
<gene>
    <name evidence="5" type="ORF">JJB07_08310</name>
</gene>
<protein>
    <submittedName>
        <fullName evidence="5">ATP-binding cassette domain-containing protein</fullName>
    </submittedName>
</protein>
<proteinExistence type="predicted"/>
<accession>A0ABS1J8P7</accession>
<evidence type="ECO:0000256" key="2">
    <source>
        <dbReference type="ARBA" id="ARBA00022741"/>
    </source>
</evidence>
<comment type="caution">
    <text evidence="5">The sequence shown here is derived from an EMBL/GenBank/DDBJ whole genome shotgun (WGS) entry which is preliminary data.</text>
</comment>
<dbReference type="PANTHER" id="PTHR45772">
    <property type="entry name" value="CONSERVED COMPONENT OF ABC TRANSPORTER FOR NATURAL AMINO ACIDS-RELATED"/>
    <property type="match status" value="1"/>
</dbReference>
<dbReference type="Pfam" id="PF00005">
    <property type="entry name" value="ABC_tran"/>
    <property type="match status" value="1"/>
</dbReference>
<reference evidence="5 6" key="1">
    <citation type="submission" date="2021-01" db="EMBL/GenBank/DDBJ databases">
        <title>Tumebacillus sp. strain ITR2 16S ribosomal RNA gene Genome sequencing and assembly.</title>
        <authorList>
            <person name="Kang M."/>
        </authorList>
    </citation>
    <scope>NUCLEOTIDE SEQUENCE [LARGE SCALE GENOMIC DNA]</scope>
    <source>
        <strain evidence="5 6">ITR2</strain>
    </source>
</reference>
<dbReference type="InterPro" id="IPR027417">
    <property type="entry name" value="P-loop_NTPase"/>
</dbReference>
<sequence>MMIEVNGLQFETGFNAVLGPRGAGKTRLLKQIIESDAAHASGEVCYVTQELEAFETYTVLDYLLETGVTPDLVLDAMSRMRLTAYAERTVGNLPKLAKAQALVARALLHDPKLLLLDEVLNGLSESERLFIGHFLRELAKDRVVVVADAPDHAVEGLLDKVCLLHPGKDAVVVDTHTAYEWVEGKVFVYLTEEVPSEDGRLVLALKQDETHVCVREIAKCVPEGEVSHVSPTLHDAYLWWAEQQEGTL</sequence>
<dbReference type="InterPro" id="IPR003439">
    <property type="entry name" value="ABC_transporter-like_ATP-bd"/>
</dbReference>
<organism evidence="5 6">
    <name type="scientific">Tumebacillus amylolyticus</name>
    <dbReference type="NCBI Taxonomy" id="2801339"/>
    <lineage>
        <taxon>Bacteria</taxon>
        <taxon>Bacillati</taxon>
        <taxon>Bacillota</taxon>
        <taxon>Bacilli</taxon>
        <taxon>Bacillales</taxon>
        <taxon>Alicyclobacillaceae</taxon>
        <taxon>Tumebacillus</taxon>
    </lineage>
</organism>
<dbReference type="InterPro" id="IPR051120">
    <property type="entry name" value="ABC_AA/LPS_Transport"/>
</dbReference>
<dbReference type="RefSeq" id="WP_201633516.1">
    <property type="nucleotide sequence ID" value="NZ_JAEQNB010000002.1"/>
</dbReference>
<feature type="domain" description="ABC transporter" evidence="4">
    <location>
        <begin position="16"/>
        <end position="120"/>
    </location>
</feature>
<evidence type="ECO:0000313" key="5">
    <source>
        <dbReference type="EMBL" id="MBL0386652.1"/>
    </source>
</evidence>
<evidence type="ECO:0000256" key="1">
    <source>
        <dbReference type="ARBA" id="ARBA00022448"/>
    </source>
</evidence>
<keyword evidence="6" id="KW-1185">Reference proteome</keyword>
<dbReference type="GO" id="GO:0005524">
    <property type="term" value="F:ATP binding"/>
    <property type="evidence" value="ECO:0007669"/>
    <property type="project" value="UniProtKB-KW"/>
</dbReference>
<dbReference type="Gene3D" id="3.40.50.300">
    <property type="entry name" value="P-loop containing nucleotide triphosphate hydrolases"/>
    <property type="match status" value="1"/>
</dbReference>
<keyword evidence="1" id="KW-0813">Transport</keyword>
<evidence type="ECO:0000256" key="3">
    <source>
        <dbReference type="ARBA" id="ARBA00022840"/>
    </source>
</evidence>
<dbReference type="EMBL" id="JAEQNB010000002">
    <property type="protein sequence ID" value="MBL0386652.1"/>
    <property type="molecule type" value="Genomic_DNA"/>
</dbReference>
<evidence type="ECO:0000313" key="6">
    <source>
        <dbReference type="Proteomes" id="UP000602284"/>
    </source>
</evidence>
<name>A0ABS1J8P7_9BACL</name>
<dbReference type="SUPFAM" id="SSF52540">
    <property type="entry name" value="P-loop containing nucleoside triphosphate hydrolases"/>
    <property type="match status" value="1"/>
</dbReference>
<dbReference type="Proteomes" id="UP000602284">
    <property type="component" value="Unassembled WGS sequence"/>
</dbReference>
<keyword evidence="2" id="KW-0547">Nucleotide-binding</keyword>
<keyword evidence="3 5" id="KW-0067">ATP-binding</keyword>